<dbReference type="KEGG" id="aac:Aaci_2019"/>
<feature type="transmembrane region" description="Helical" evidence="1">
    <location>
        <begin position="6"/>
        <end position="23"/>
    </location>
</feature>
<keyword evidence="3" id="KW-1185">Reference proteome</keyword>
<dbReference type="Proteomes" id="UP000001917">
    <property type="component" value="Chromosome"/>
</dbReference>
<gene>
    <name evidence="2" type="ordered locus">Aaci_2019</name>
</gene>
<keyword evidence="1" id="KW-1133">Transmembrane helix</keyword>
<dbReference type="STRING" id="521098.Aaci_2019"/>
<accession>C8WQ86</accession>
<keyword evidence="1" id="KW-0812">Transmembrane</keyword>
<reference evidence="2 3" key="2">
    <citation type="journal article" date="2010" name="Stand. Genomic Sci.">
        <title>Complete genome sequence of Alicyclobacillus acidocaldarius type strain (104-IA).</title>
        <authorList>
            <person name="Mavromatis K."/>
            <person name="Sikorski J."/>
            <person name="Lapidus A."/>
            <person name="Glavina Del Rio T."/>
            <person name="Copeland A."/>
            <person name="Tice H."/>
            <person name="Cheng J.F."/>
            <person name="Lucas S."/>
            <person name="Chen F."/>
            <person name="Nolan M."/>
            <person name="Bruce D."/>
            <person name="Goodwin L."/>
            <person name="Pitluck S."/>
            <person name="Ivanova N."/>
            <person name="Ovchinnikova G."/>
            <person name="Pati A."/>
            <person name="Chen A."/>
            <person name="Palaniappan K."/>
            <person name="Land M."/>
            <person name="Hauser L."/>
            <person name="Chang Y.J."/>
            <person name="Jeffries C.D."/>
            <person name="Chain P."/>
            <person name="Meincke L."/>
            <person name="Sims D."/>
            <person name="Chertkov O."/>
            <person name="Han C."/>
            <person name="Brettin T."/>
            <person name="Detter J.C."/>
            <person name="Wahrenburg C."/>
            <person name="Rohde M."/>
            <person name="Pukall R."/>
            <person name="Goker M."/>
            <person name="Bristow J."/>
            <person name="Eisen J.A."/>
            <person name="Markowitz V."/>
            <person name="Hugenholtz P."/>
            <person name="Klenk H.P."/>
            <person name="Kyrpides N.C."/>
        </authorList>
    </citation>
    <scope>NUCLEOTIDE SEQUENCE [LARGE SCALE GENOMIC DNA]</scope>
    <source>
        <strain evidence="3">ATCC 27009 / DSM 446 / BCRC 14685 / JCM 5260 / KCTC 1825 / NBRC 15652 / NCIMB 11725 / NRRL B-14509 / 104-IA</strain>
    </source>
</reference>
<evidence type="ECO:0000256" key="1">
    <source>
        <dbReference type="SAM" id="Phobius"/>
    </source>
</evidence>
<dbReference type="HOGENOM" id="CLU_1615543_0_0_9"/>
<name>C8WQ86_ALIAD</name>
<sequence>MSTWTVTYAFPASLNFILYIWRLRTHSQSPWSKNAHGAESDAHERFARVWQQELEEIRRLGAAEVDGRCLAGLEDPLRLLFTDSPMGHDAFESAWTLFAEWWQPARMAYEEAIQPYLGQLSERYRAVDEHRQVLLTYAPHPSEWMSQHRSLFVFPFERIFAARA</sequence>
<keyword evidence="1" id="KW-0472">Membrane</keyword>
<proteinExistence type="predicted"/>
<protein>
    <submittedName>
        <fullName evidence="2">Uncharacterized protein</fullName>
    </submittedName>
</protein>
<reference evidence="3" key="1">
    <citation type="submission" date="2009-09" db="EMBL/GenBank/DDBJ databases">
        <title>The complete chromosome of Alicyclobacillus acidocaldarius subsp. acidocaldarius DSM 446.</title>
        <authorList>
            <consortium name="US DOE Joint Genome Institute (JGI-PGF)"/>
            <person name="Lucas S."/>
            <person name="Copeland A."/>
            <person name="Lapidus A."/>
            <person name="Glavina del Rio T."/>
            <person name="Dalin E."/>
            <person name="Tice H."/>
            <person name="Bruce D."/>
            <person name="Goodwin L."/>
            <person name="Pitluck S."/>
            <person name="Kyrpides N."/>
            <person name="Mavromatis K."/>
            <person name="Ivanova N."/>
            <person name="Ovchinnikova G."/>
            <person name="Chertkov O."/>
            <person name="Sims D."/>
            <person name="Brettin T."/>
            <person name="Detter J.C."/>
            <person name="Han C."/>
            <person name="Larimer F."/>
            <person name="Land M."/>
            <person name="Hauser L."/>
            <person name="Markowitz V."/>
            <person name="Cheng J.-F."/>
            <person name="Hugenholtz P."/>
            <person name="Woyke T."/>
            <person name="Wu D."/>
            <person name="Pukall R."/>
            <person name="Klenk H.-P."/>
            <person name="Eisen J.A."/>
        </authorList>
    </citation>
    <scope>NUCLEOTIDE SEQUENCE [LARGE SCALE GENOMIC DNA]</scope>
    <source>
        <strain evidence="3">ATCC 27009 / DSM 446 / BCRC 14685 / JCM 5260 / KCTC 1825 / NBRC 15652 / NCIMB 11725 / NRRL B-14509 / 104-IA</strain>
    </source>
</reference>
<dbReference type="RefSeq" id="WP_012811303.1">
    <property type="nucleotide sequence ID" value="NC_013205.1"/>
</dbReference>
<dbReference type="EMBL" id="CP001727">
    <property type="protein sequence ID" value="ACV59031.1"/>
    <property type="molecule type" value="Genomic_DNA"/>
</dbReference>
<evidence type="ECO:0000313" key="3">
    <source>
        <dbReference type="Proteomes" id="UP000001917"/>
    </source>
</evidence>
<organism evidence="2 3">
    <name type="scientific">Alicyclobacillus acidocaldarius subsp. acidocaldarius (strain ATCC 27009 / DSM 446 / BCRC 14685 / JCM 5260 / KCTC 1825 / NBRC 15652 / NCIMB 11725 / NRRL B-14509 / 104-IA)</name>
    <name type="common">Bacillus acidocaldarius</name>
    <dbReference type="NCBI Taxonomy" id="521098"/>
    <lineage>
        <taxon>Bacteria</taxon>
        <taxon>Bacillati</taxon>
        <taxon>Bacillota</taxon>
        <taxon>Bacilli</taxon>
        <taxon>Bacillales</taxon>
        <taxon>Alicyclobacillaceae</taxon>
        <taxon>Alicyclobacillus</taxon>
    </lineage>
</organism>
<evidence type="ECO:0000313" key="2">
    <source>
        <dbReference type="EMBL" id="ACV59031.1"/>
    </source>
</evidence>
<dbReference type="AlphaFoldDB" id="C8WQ86"/>